<proteinExistence type="predicted"/>
<comment type="caution">
    <text evidence="3">The sequence shown here is derived from an EMBL/GenBank/DDBJ whole genome shotgun (WGS) entry which is preliminary data.</text>
</comment>
<reference evidence="4" key="1">
    <citation type="journal article" date="2019" name="Int. J. Syst. Evol. Microbiol.">
        <title>The Global Catalogue of Microorganisms (GCM) 10K type strain sequencing project: providing services to taxonomists for standard genome sequencing and annotation.</title>
        <authorList>
            <consortium name="The Broad Institute Genomics Platform"/>
            <consortium name="The Broad Institute Genome Sequencing Center for Infectious Disease"/>
            <person name="Wu L."/>
            <person name="Ma J."/>
        </authorList>
    </citation>
    <scope>NUCLEOTIDE SEQUENCE [LARGE SCALE GENOMIC DNA]</scope>
    <source>
        <strain evidence="4">TBRC 4489</strain>
    </source>
</reference>
<name>A0ABV8I6E5_9ACTN</name>
<evidence type="ECO:0000313" key="4">
    <source>
        <dbReference type="Proteomes" id="UP001595850"/>
    </source>
</evidence>
<dbReference type="Proteomes" id="UP001595850">
    <property type="component" value="Unassembled WGS sequence"/>
</dbReference>
<keyword evidence="2" id="KW-1133">Transmembrane helix</keyword>
<dbReference type="RefSeq" id="WP_377286901.1">
    <property type="nucleotide sequence ID" value="NZ_JBHSBM010000013.1"/>
</dbReference>
<feature type="region of interest" description="Disordered" evidence="1">
    <location>
        <begin position="125"/>
        <end position="192"/>
    </location>
</feature>
<gene>
    <name evidence="3" type="ORF">ACFOWE_09865</name>
</gene>
<protein>
    <submittedName>
        <fullName evidence="3">TadE family type IV pilus minor pilin</fullName>
    </submittedName>
</protein>
<evidence type="ECO:0000313" key="3">
    <source>
        <dbReference type="EMBL" id="MFC4058600.1"/>
    </source>
</evidence>
<organism evidence="3 4">
    <name type="scientific">Planomonospora corallina</name>
    <dbReference type="NCBI Taxonomy" id="1806052"/>
    <lineage>
        <taxon>Bacteria</taxon>
        <taxon>Bacillati</taxon>
        <taxon>Actinomycetota</taxon>
        <taxon>Actinomycetes</taxon>
        <taxon>Streptosporangiales</taxon>
        <taxon>Streptosporangiaceae</taxon>
        <taxon>Planomonospora</taxon>
    </lineage>
</organism>
<feature type="compositionally biased region" description="Gly residues" evidence="1">
    <location>
        <begin position="158"/>
        <end position="170"/>
    </location>
</feature>
<dbReference type="EMBL" id="JBHSBM010000013">
    <property type="protein sequence ID" value="MFC4058600.1"/>
    <property type="molecule type" value="Genomic_DNA"/>
</dbReference>
<accession>A0ABV8I6E5</accession>
<keyword evidence="2" id="KW-0472">Membrane</keyword>
<feature type="region of interest" description="Disordered" evidence="1">
    <location>
        <begin position="1"/>
        <end position="21"/>
    </location>
</feature>
<dbReference type="NCBIfam" id="NF041390">
    <property type="entry name" value="TadE_Rv3655c"/>
    <property type="match status" value="1"/>
</dbReference>
<dbReference type="InterPro" id="IPR049790">
    <property type="entry name" value="Rv3655c/TadE"/>
</dbReference>
<keyword evidence="4" id="KW-1185">Reference proteome</keyword>
<feature type="transmembrane region" description="Helical" evidence="2">
    <location>
        <begin position="29"/>
        <end position="50"/>
    </location>
</feature>
<sequence length="192" mass="19194">MIRPSAPRTGPVREAGTWSRGSVTAETAAALPALVVVLAAGLWAIAVVGAQLECMDAARTGARAASRGEPLDRVREDVLAVAPAGAWTQVSRDRERVRVAVSAGVRPRWGLSLPEVTVHATAVSAVEPGVEQSGVEQPGMAGESAGERSDGPEEDAGDGPGMSGGGGVGASGEAEPDGSGRASRIAAPGGDR</sequence>
<keyword evidence="2" id="KW-0812">Transmembrane</keyword>
<evidence type="ECO:0000256" key="1">
    <source>
        <dbReference type="SAM" id="MobiDB-lite"/>
    </source>
</evidence>
<evidence type="ECO:0000256" key="2">
    <source>
        <dbReference type="SAM" id="Phobius"/>
    </source>
</evidence>